<organism evidence="1 2">
    <name type="scientific">Paenibacillus zeirhizosphaerae</name>
    <dbReference type="NCBI Taxonomy" id="2987519"/>
    <lineage>
        <taxon>Bacteria</taxon>
        <taxon>Bacillati</taxon>
        <taxon>Bacillota</taxon>
        <taxon>Bacilli</taxon>
        <taxon>Bacillales</taxon>
        <taxon>Paenibacillaceae</taxon>
        <taxon>Paenibacillus</taxon>
    </lineage>
</organism>
<name>A0ABT9FPB2_9BACL</name>
<dbReference type="EMBL" id="JAPCKK010000012">
    <property type="protein sequence ID" value="MDP4096519.1"/>
    <property type="molecule type" value="Genomic_DNA"/>
</dbReference>
<dbReference type="RefSeq" id="WP_305754146.1">
    <property type="nucleotide sequence ID" value="NZ_JAPCKK010000012.1"/>
</dbReference>
<sequence>MSKWRKRLNRFINGKNHYILSKQAQEFVVTFKALLPQNHYKDILEFQHYYSKGLAARIRYMIYTPFYRQSFMDNLIYKFVFVIKKL</sequence>
<dbReference type="Proteomes" id="UP001241848">
    <property type="component" value="Unassembled WGS sequence"/>
</dbReference>
<evidence type="ECO:0000313" key="2">
    <source>
        <dbReference type="Proteomes" id="UP001241848"/>
    </source>
</evidence>
<gene>
    <name evidence="1" type="ORF">OIN60_07030</name>
</gene>
<proteinExistence type="predicted"/>
<accession>A0ABT9FPB2</accession>
<keyword evidence="2" id="KW-1185">Reference proteome</keyword>
<protein>
    <submittedName>
        <fullName evidence="1">Uncharacterized protein</fullName>
    </submittedName>
</protein>
<reference evidence="1 2" key="1">
    <citation type="submission" date="2022-10" db="EMBL/GenBank/DDBJ databases">
        <title>Paenibacillus description and whole genome data of maize root bacterial community.</title>
        <authorList>
            <person name="Marton D."/>
            <person name="Farkas M."/>
            <person name="Cserhati M."/>
        </authorList>
    </citation>
    <scope>NUCLEOTIDE SEQUENCE [LARGE SCALE GENOMIC DNA]</scope>
    <source>
        <strain evidence="1 2">P96</strain>
    </source>
</reference>
<evidence type="ECO:0000313" key="1">
    <source>
        <dbReference type="EMBL" id="MDP4096519.1"/>
    </source>
</evidence>
<comment type="caution">
    <text evidence="1">The sequence shown here is derived from an EMBL/GenBank/DDBJ whole genome shotgun (WGS) entry which is preliminary data.</text>
</comment>